<dbReference type="PANTHER" id="PTHR46708">
    <property type="entry name" value="TENASCIN"/>
    <property type="match status" value="1"/>
</dbReference>
<feature type="domain" description="Fibronectin type-III" evidence="3">
    <location>
        <begin position="623"/>
        <end position="714"/>
    </location>
</feature>
<dbReference type="PANTHER" id="PTHR46708:SF2">
    <property type="entry name" value="FIBRONECTIN TYPE-III DOMAIN-CONTAINING PROTEIN"/>
    <property type="match status" value="1"/>
</dbReference>
<evidence type="ECO:0000313" key="5">
    <source>
        <dbReference type="Proteomes" id="UP000253383"/>
    </source>
</evidence>
<evidence type="ECO:0000313" key="4">
    <source>
        <dbReference type="EMBL" id="RCR67223.1"/>
    </source>
</evidence>
<feature type="domain" description="Fibronectin type-III" evidence="3">
    <location>
        <begin position="321"/>
        <end position="419"/>
    </location>
</feature>
<dbReference type="SUPFAM" id="SSF49265">
    <property type="entry name" value="Fibronectin type III"/>
    <property type="match status" value="4"/>
</dbReference>
<keyword evidence="1" id="KW-0677">Repeat</keyword>
<feature type="domain" description="Fibronectin type-III" evidence="3">
    <location>
        <begin position="19"/>
        <end position="113"/>
    </location>
</feature>
<gene>
    <name evidence="4" type="ORF">DUE52_23200</name>
</gene>
<dbReference type="InterPro" id="IPR036116">
    <property type="entry name" value="FN3_sf"/>
</dbReference>
<dbReference type="Pfam" id="PF00041">
    <property type="entry name" value="fn3"/>
    <property type="match status" value="3"/>
</dbReference>
<name>A0A368JKZ0_9BACT</name>
<accession>A0A368JKZ0</accession>
<dbReference type="InterPro" id="IPR050991">
    <property type="entry name" value="ECM_Regulatory_Proteins"/>
</dbReference>
<dbReference type="InterPro" id="IPR013783">
    <property type="entry name" value="Ig-like_fold"/>
</dbReference>
<organism evidence="4 5">
    <name type="scientific">Larkinella punicea</name>
    <dbReference type="NCBI Taxonomy" id="2315727"/>
    <lineage>
        <taxon>Bacteria</taxon>
        <taxon>Pseudomonadati</taxon>
        <taxon>Bacteroidota</taxon>
        <taxon>Cytophagia</taxon>
        <taxon>Cytophagales</taxon>
        <taxon>Spirosomataceae</taxon>
        <taxon>Larkinella</taxon>
    </lineage>
</organism>
<sequence>MKSIFSILCLAWLCGFSAFGQNVKLAAMPASSSEVVLTWSVAAGKKYSQFSVEYLLDGKWGKGFIAVLDGNARTCKHTGLKENTKYTYRIYCIGNPIEHSNEAEATTLKTDKPAAPVITSTEAIWDGNSEKVSGIKVKWKKMSDNATGFVVSWALDGVTQGFSDFGQFYPNLTEHTIKGSWPGCGSKIEVKVRAVINEGGFAPVRSSADAVSTLSPTVRMPDPPQSVKATPRSETVLAVSWEGANKPESVERTYIVLYSATKDFSNYKTVTQEMNTNGVDLTGLLSGTTYYLQVYARNCGGQSQSGLVTATTAAGSPPTAPVMASSLAQSWTGNSDRITEVLAEWLDKSGNETGFEVQWGDNDQYNGGSTTVEANKTQHKITGSWPGCGTKIYLRVRAKNAGGNSDWSTGSLTTGIAIPEMPYTVVATPKSSSEIELTWKGANESYSRESEFKIVYGTNPNALNEAKTASMNSDKLTISGLNAKTTYYFRIKAKNCAGESSLANAVSATTQDAPPSIPPKAPTILKSLSRNWTGNSDKITEISFSWNDNSSDETEFDVQWGTDSQYSNGGMKSVGAGTTSFKAEGRWDGCNTRFFVRVRARKGDAASDWSVHDEVAEITAPEKPSSVLATAKSTTEIDVQWRGANESFSRESEFVISYNPAGQPAKEVKAGMNTDSYTLGGLLPNTRYVIVLKARNCKGDSEAPPPVEATTQAPPVAALTPPSHLTLSLSGTTALLIWQDNSSTEAGFQLERSVNGAVFEKLAEPGPNTITYKDENLRAQNTYAYRIRAYTGSTTSDYSNTISVNLVITALPVPRNEARLFPNPVSQSLTLTTGNGQPPQKIRIRDAAGRLQQELIPTGRPDVIEIPVSQLPNGQYYLEITGNQRPQLYRFLKQ</sequence>
<comment type="caution">
    <text evidence="4">The sequence shown here is derived from an EMBL/GenBank/DDBJ whole genome shotgun (WGS) entry which is preliminary data.</text>
</comment>
<keyword evidence="2" id="KW-0732">Signal</keyword>
<feature type="domain" description="Fibronectin type-III" evidence="3">
    <location>
        <begin position="223"/>
        <end position="319"/>
    </location>
</feature>
<dbReference type="CDD" id="cd00063">
    <property type="entry name" value="FN3"/>
    <property type="match status" value="6"/>
</dbReference>
<dbReference type="InterPro" id="IPR026444">
    <property type="entry name" value="Secre_tail"/>
</dbReference>
<feature type="domain" description="Fibronectin type-III" evidence="3">
    <location>
        <begin position="421"/>
        <end position="513"/>
    </location>
</feature>
<proteinExistence type="predicted"/>
<dbReference type="SMART" id="SM00060">
    <property type="entry name" value="FN3"/>
    <property type="match status" value="6"/>
</dbReference>
<dbReference type="RefSeq" id="WP_114408454.1">
    <property type="nucleotide sequence ID" value="NZ_QOWE01000021.1"/>
</dbReference>
<protein>
    <submittedName>
        <fullName evidence="4">T9SS C-terminal target domain-containing protein</fullName>
    </submittedName>
</protein>
<dbReference type="InterPro" id="IPR003961">
    <property type="entry name" value="FN3_dom"/>
</dbReference>
<evidence type="ECO:0000259" key="3">
    <source>
        <dbReference type="PROSITE" id="PS50853"/>
    </source>
</evidence>
<feature type="chain" id="PRO_5016694545" evidence="2">
    <location>
        <begin position="21"/>
        <end position="894"/>
    </location>
</feature>
<evidence type="ECO:0000256" key="1">
    <source>
        <dbReference type="ARBA" id="ARBA00022737"/>
    </source>
</evidence>
<feature type="domain" description="Fibronectin type-III" evidence="3">
    <location>
        <begin position="721"/>
        <end position="812"/>
    </location>
</feature>
<evidence type="ECO:0000256" key="2">
    <source>
        <dbReference type="SAM" id="SignalP"/>
    </source>
</evidence>
<dbReference type="AlphaFoldDB" id="A0A368JKZ0"/>
<reference evidence="4 5" key="1">
    <citation type="submission" date="2018-07" db="EMBL/GenBank/DDBJ databases">
        <title>Genome analysis of Larkinella rosea.</title>
        <authorList>
            <person name="Zhou Z."/>
            <person name="Wang G."/>
        </authorList>
    </citation>
    <scope>NUCLEOTIDE SEQUENCE [LARGE SCALE GENOMIC DNA]</scope>
    <source>
        <strain evidence="5">zzj9</strain>
    </source>
</reference>
<feature type="signal peptide" evidence="2">
    <location>
        <begin position="1"/>
        <end position="20"/>
    </location>
</feature>
<dbReference type="OrthoDB" id="9803616at2"/>
<dbReference type="Gene3D" id="2.60.40.10">
    <property type="entry name" value="Immunoglobulins"/>
    <property type="match status" value="7"/>
</dbReference>
<dbReference type="Proteomes" id="UP000253383">
    <property type="component" value="Unassembled WGS sequence"/>
</dbReference>
<dbReference type="NCBIfam" id="TIGR04183">
    <property type="entry name" value="Por_Secre_tail"/>
    <property type="match status" value="1"/>
</dbReference>
<dbReference type="EMBL" id="QOWE01000021">
    <property type="protein sequence ID" value="RCR67223.1"/>
    <property type="molecule type" value="Genomic_DNA"/>
</dbReference>
<dbReference type="PROSITE" id="PS50853">
    <property type="entry name" value="FN3"/>
    <property type="match status" value="6"/>
</dbReference>
<keyword evidence="5" id="KW-1185">Reference proteome</keyword>